<accession>A0A7S2PC68</accession>
<dbReference type="EMBL" id="HBGZ01008524">
    <property type="protein sequence ID" value="CAD9588474.1"/>
    <property type="molecule type" value="Transcribed_RNA"/>
</dbReference>
<protein>
    <submittedName>
        <fullName evidence="3">Uncharacterized protein</fullName>
    </submittedName>
</protein>
<evidence type="ECO:0000256" key="1">
    <source>
        <dbReference type="SAM" id="MobiDB-lite"/>
    </source>
</evidence>
<organism evidence="3">
    <name type="scientific">Skeletonema marinoi</name>
    <dbReference type="NCBI Taxonomy" id="267567"/>
    <lineage>
        <taxon>Eukaryota</taxon>
        <taxon>Sar</taxon>
        <taxon>Stramenopiles</taxon>
        <taxon>Ochrophyta</taxon>
        <taxon>Bacillariophyta</taxon>
        <taxon>Coscinodiscophyceae</taxon>
        <taxon>Thalassiosirophycidae</taxon>
        <taxon>Thalassiosirales</taxon>
        <taxon>Skeletonemataceae</taxon>
        <taxon>Skeletonema</taxon>
        <taxon>Skeletonema marinoi-dohrnii complex</taxon>
    </lineage>
</organism>
<feature type="compositionally biased region" description="Low complexity" evidence="1">
    <location>
        <begin position="65"/>
        <end position="87"/>
    </location>
</feature>
<sequence>MIYKYLFLALATAAAATATAASGEDHKSFNLRAATDDGHQHNNKNLHGVVSLASNEEDYDGPTHGTTTENSSTTTSIGNTSRSSSGGPFSNACLHGRFSYSNLIEDVASISVGVFDGNGAITEMDNIEINQPNPATGGRLEVSLPFNYGTYEVYANGRGVIYLSVGGSNSPYSNPPAMAEFVVTGTSGNGCEITAVDSFLSASSKDGNGNDVGVANQLVAPRFKKIADF</sequence>
<reference evidence="3" key="1">
    <citation type="submission" date="2021-01" db="EMBL/GenBank/DDBJ databases">
        <authorList>
            <person name="Corre E."/>
            <person name="Pelletier E."/>
            <person name="Niang G."/>
            <person name="Scheremetjew M."/>
            <person name="Finn R."/>
            <person name="Kale V."/>
            <person name="Holt S."/>
            <person name="Cochrane G."/>
            <person name="Meng A."/>
            <person name="Brown T."/>
            <person name="Cohen L."/>
        </authorList>
    </citation>
    <scope>NUCLEOTIDE SEQUENCE</scope>
    <source>
        <strain evidence="3">SM1012Den-03</strain>
    </source>
</reference>
<proteinExistence type="predicted"/>
<feature type="chain" id="PRO_5030523228" evidence="2">
    <location>
        <begin position="24"/>
        <end position="229"/>
    </location>
</feature>
<dbReference type="AlphaFoldDB" id="A0A7S2PC68"/>
<name>A0A7S2PC68_9STRA</name>
<feature type="region of interest" description="Disordered" evidence="1">
    <location>
        <begin position="55"/>
        <end position="87"/>
    </location>
</feature>
<evidence type="ECO:0000256" key="2">
    <source>
        <dbReference type="SAM" id="SignalP"/>
    </source>
</evidence>
<feature type="signal peptide" evidence="2">
    <location>
        <begin position="1"/>
        <end position="23"/>
    </location>
</feature>
<gene>
    <name evidence="3" type="ORF">SMAR0320_LOCUS6079</name>
</gene>
<evidence type="ECO:0000313" key="3">
    <source>
        <dbReference type="EMBL" id="CAD9588474.1"/>
    </source>
</evidence>
<keyword evidence="2" id="KW-0732">Signal</keyword>